<dbReference type="InterPro" id="IPR003798">
    <property type="entry name" value="DNA_recombination_RmuC"/>
</dbReference>
<name>A0A4U0P031_9SPHI</name>
<keyword evidence="8" id="KW-1185">Reference proteome</keyword>
<evidence type="ECO:0000313" key="8">
    <source>
        <dbReference type="Proteomes" id="UP000306808"/>
    </source>
</evidence>
<dbReference type="EMBL" id="SUME01000004">
    <property type="protein sequence ID" value="TJZ60485.1"/>
    <property type="molecule type" value="Genomic_DNA"/>
</dbReference>
<dbReference type="AlphaFoldDB" id="A0A4U0P031"/>
<gene>
    <name evidence="7" type="primary">rmuC</name>
    <name evidence="7" type="ORF">FAZ15_10820</name>
</gene>
<evidence type="ECO:0000256" key="1">
    <source>
        <dbReference type="ARBA" id="ARBA00003416"/>
    </source>
</evidence>
<dbReference type="GO" id="GO:0006310">
    <property type="term" value="P:DNA recombination"/>
    <property type="evidence" value="ECO:0007669"/>
    <property type="project" value="UniProtKB-KW"/>
</dbReference>
<evidence type="ECO:0000256" key="6">
    <source>
        <dbReference type="SAM" id="Phobius"/>
    </source>
</evidence>
<dbReference type="PANTHER" id="PTHR30563">
    <property type="entry name" value="DNA RECOMBINATION PROTEIN RMUC"/>
    <property type="match status" value="1"/>
</dbReference>
<proteinExistence type="inferred from homology"/>
<keyword evidence="6" id="KW-1133">Transmembrane helix</keyword>
<evidence type="ECO:0000256" key="2">
    <source>
        <dbReference type="ARBA" id="ARBA00009840"/>
    </source>
</evidence>
<comment type="function">
    <text evidence="1">Involved in DNA recombination.</text>
</comment>
<comment type="similarity">
    <text evidence="2">Belongs to the RmuC family.</text>
</comment>
<evidence type="ECO:0000256" key="5">
    <source>
        <dbReference type="SAM" id="Coils"/>
    </source>
</evidence>
<dbReference type="PANTHER" id="PTHR30563:SF0">
    <property type="entry name" value="DNA RECOMBINATION PROTEIN RMUC"/>
    <property type="match status" value="1"/>
</dbReference>
<keyword evidence="4" id="KW-0233">DNA recombination</keyword>
<keyword evidence="6" id="KW-0812">Transmembrane</keyword>
<organism evidence="7 8">
    <name type="scientific">Sphingobacterium olei</name>
    <dbReference type="NCBI Taxonomy" id="2571155"/>
    <lineage>
        <taxon>Bacteria</taxon>
        <taxon>Pseudomonadati</taxon>
        <taxon>Bacteroidota</taxon>
        <taxon>Sphingobacteriia</taxon>
        <taxon>Sphingobacteriales</taxon>
        <taxon>Sphingobacteriaceae</taxon>
        <taxon>Sphingobacterium</taxon>
    </lineage>
</organism>
<feature type="coiled-coil region" evidence="5">
    <location>
        <begin position="60"/>
        <end position="108"/>
    </location>
</feature>
<keyword evidence="3 5" id="KW-0175">Coiled coil</keyword>
<feature type="transmembrane region" description="Helical" evidence="6">
    <location>
        <begin position="6"/>
        <end position="21"/>
    </location>
</feature>
<dbReference type="OrthoDB" id="370725at2"/>
<evidence type="ECO:0000256" key="3">
    <source>
        <dbReference type="ARBA" id="ARBA00023054"/>
    </source>
</evidence>
<comment type="caution">
    <text evidence="7">The sequence shown here is derived from an EMBL/GenBank/DDBJ whole genome shotgun (WGS) entry which is preliminary data.</text>
</comment>
<dbReference type="Pfam" id="PF02646">
    <property type="entry name" value="RmuC"/>
    <property type="match status" value="1"/>
</dbReference>
<keyword evidence="6" id="KW-0472">Membrane</keyword>
<reference evidence="7 8" key="1">
    <citation type="submission" date="2019-04" db="EMBL/GenBank/DDBJ databases">
        <title>Sphingobacterium olei sp. nov., isolated from oil-contaminated soil.</title>
        <authorList>
            <person name="Liu B."/>
        </authorList>
    </citation>
    <scope>NUCLEOTIDE SEQUENCE [LARGE SCALE GENOMIC DNA]</scope>
    <source>
        <strain evidence="7 8">HAL-9</strain>
    </source>
</reference>
<evidence type="ECO:0000256" key="4">
    <source>
        <dbReference type="ARBA" id="ARBA00023172"/>
    </source>
</evidence>
<protein>
    <submittedName>
        <fullName evidence="7">DNA recombination protein RmuC</fullName>
    </submittedName>
</protein>
<dbReference type="RefSeq" id="WP_136901332.1">
    <property type="nucleotide sequence ID" value="NZ_SUME01000004.1"/>
</dbReference>
<sequence length="440" mass="50789">MDILYFIVLFVLGTLCAYLLWRSGKHVSREKHATLIDEKQAVEIVLAKMQQREELLSRENAAMAQSLEKERQERQALERTLEGTNAYLQAQQEKFQEQKEEITTIKQQFNVEFQVLANKILEEKTLKFTEVNQRHLALLLDPLKEKIKSFEERVEKTYNHEAAERNVLKGVVEQLMLQSNEIKNEANNLTRALRGDNKKQGNWGEVILERVLERSGLTKDQEYRLQASFTDEKGKRLQPDAIIDLPDSKHLVVDSKISLIAYERWVNAETDEEKLIYLKQHIYSIENHVRDLSVKNYQEIYGIHSPDFVLLFMPIESALSTAVTSKPELFSDAWDRRVVIVSPSTLLATLRTIASMWKQERQTRNVLEIAREAGALYDKFVGFLTDMQQLEAYLHKATEKHADAMKKLSSGPGNVIRKVENLKTLGAKTTKKIDDSFLGE</sequence>
<dbReference type="Proteomes" id="UP000306808">
    <property type="component" value="Unassembled WGS sequence"/>
</dbReference>
<evidence type="ECO:0000313" key="7">
    <source>
        <dbReference type="EMBL" id="TJZ60485.1"/>
    </source>
</evidence>
<accession>A0A4U0P031</accession>